<dbReference type="GO" id="GO:0034647">
    <property type="term" value="F:histone H3K4me/H3K4me2/H3K4me3 demethylase activity"/>
    <property type="evidence" value="ECO:0007669"/>
    <property type="project" value="TreeGrafter"/>
</dbReference>
<dbReference type="GO" id="GO:0005634">
    <property type="term" value="C:nucleus"/>
    <property type="evidence" value="ECO:0007669"/>
    <property type="project" value="TreeGrafter"/>
</dbReference>
<feature type="domain" description="JmjN" evidence="2">
    <location>
        <begin position="135"/>
        <end position="176"/>
    </location>
</feature>
<feature type="domain" description="JmjC" evidence="3">
    <location>
        <begin position="339"/>
        <end position="505"/>
    </location>
</feature>
<sequence>MGSKSIKLDVERREEEAKPPLRSAFVLRRVKATEDATADESHCDMEISSVLNPSGYDVEGMRRSLKLESRPWIVFDNLQSDEKSNAKQSNMVNSLCANVCLPKGVTRGCSECSECQKVSARWNPEGACTYDLKEAPVFHPSYEEFNDTSNYIDSIRHQVEPYGFCRIVPPPSWRFPCFLEEDDIWQSCRFTPRIQRVNEFQNHHSYTKEHADNDARETKRRKLDCESSDGCTANFSPGECHEAESFQFESGPEFTLIAFKRQADFFKRSYFSRDCEVANGPTSPTMHLEQEPSEQDIEGEYWRIVEKPTEDIEVLYATGTFGRGSSGPANTATGFESLKTSSSGWNLNCISSLPGSLLSLEKSDLSCILGPKLHIGMCFSSVPWNIEEHCLYKLHYMHLGAPRIWYGISRSDAQKFEAAAKKHTPELLEKHSKLVPKLRPRLSPGTLESEGIPVYRCVQRPGDLILFLPGAYHVGFDCGFNCSTSTVFAPLDWLPLGLASTEQYRERKRKTSISYDELLLKAANEVVKARWDNLVRGEKSSIIMSWKQASGKDGVITKALRARLSSEARCQQYISPASQSKKMDKSFDASGQKKECSLCYYDLYLSAATCSCNPNRYSCVLHAKHLCSCSWSEKVFLFRYHIKELNILVEAVEGKITPMRVWIRESLGSALEWDKSNQGENGLIKDPSSSTCDASGGVVTSPGKNREFGSTIHCKDKEPQFEELFSDDFKAKAMKFILKNSNDDDSSSSFSDLDIDACIAELESRKKESEPSPSNR</sequence>
<dbReference type="Pfam" id="PF02375">
    <property type="entry name" value="JmjN"/>
    <property type="match status" value="1"/>
</dbReference>
<dbReference type="PROSITE" id="PS51183">
    <property type="entry name" value="JMJN"/>
    <property type="match status" value="1"/>
</dbReference>
<evidence type="ECO:0000313" key="5">
    <source>
        <dbReference type="Proteomes" id="UP001443914"/>
    </source>
</evidence>
<accession>A0AAW1JJU7</accession>
<protein>
    <submittedName>
        <fullName evidence="4">Uncharacterized protein</fullName>
    </submittedName>
</protein>
<dbReference type="Pfam" id="PF02928">
    <property type="entry name" value="zf-C5HC2"/>
    <property type="match status" value="1"/>
</dbReference>
<reference evidence="4" key="1">
    <citation type="submission" date="2024-03" db="EMBL/GenBank/DDBJ databases">
        <title>WGS assembly of Saponaria officinalis var. Norfolk2.</title>
        <authorList>
            <person name="Jenkins J."/>
            <person name="Shu S."/>
            <person name="Grimwood J."/>
            <person name="Barry K."/>
            <person name="Goodstein D."/>
            <person name="Schmutz J."/>
            <person name="Leebens-Mack J."/>
            <person name="Osbourn A."/>
        </authorList>
    </citation>
    <scope>NUCLEOTIDE SEQUENCE [LARGE SCALE GENOMIC DNA]</scope>
    <source>
        <strain evidence="4">JIC</strain>
    </source>
</reference>
<comment type="caution">
    <text evidence="4">The sequence shown here is derived from an EMBL/GenBank/DDBJ whole genome shotgun (WGS) entry which is preliminary data.</text>
</comment>
<dbReference type="EMBL" id="JBDFQZ010000007">
    <property type="protein sequence ID" value="KAK9704813.1"/>
    <property type="molecule type" value="Genomic_DNA"/>
</dbReference>
<evidence type="ECO:0000313" key="4">
    <source>
        <dbReference type="EMBL" id="KAK9704813.1"/>
    </source>
</evidence>
<evidence type="ECO:0000259" key="2">
    <source>
        <dbReference type="PROSITE" id="PS51183"/>
    </source>
</evidence>
<dbReference type="AlphaFoldDB" id="A0AAW1JJU7"/>
<dbReference type="PROSITE" id="PS51184">
    <property type="entry name" value="JMJC"/>
    <property type="match status" value="1"/>
</dbReference>
<evidence type="ECO:0000259" key="3">
    <source>
        <dbReference type="PROSITE" id="PS51184"/>
    </source>
</evidence>
<evidence type="ECO:0000256" key="1">
    <source>
        <dbReference type="SAM" id="MobiDB-lite"/>
    </source>
</evidence>
<dbReference type="Pfam" id="PF02373">
    <property type="entry name" value="JmjC"/>
    <property type="match status" value="1"/>
</dbReference>
<dbReference type="PANTHER" id="PTHR10694">
    <property type="entry name" value="LYSINE-SPECIFIC DEMETHYLASE"/>
    <property type="match status" value="1"/>
</dbReference>
<dbReference type="InterPro" id="IPR003349">
    <property type="entry name" value="JmjN"/>
</dbReference>
<feature type="region of interest" description="Disordered" evidence="1">
    <location>
        <begin position="678"/>
        <end position="704"/>
    </location>
</feature>
<dbReference type="Proteomes" id="UP001443914">
    <property type="component" value="Unassembled WGS sequence"/>
</dbReference>
<dbReference type="GO" id="GO:0000785">
    <property type="term" value="C:chromatin"/>
    <property type="evidence" value="ECO:0007669"/>
    <property type="project" value="TreeGrafter"/>
</dbReference>
<dbReference type="SMART" id="SM00558">
    <property type="entry name" value="JmjC"/>
    <property type="match status" value="1"/>
</dbReference>
<name>A0AAW1JJU7_SAPOF</name>
<proteinExistence type="predicted"/>
<dbReference type="SUPFAM" id="SSF51197">
    <property type="entry name" value="Clavaminate synthase-like"/>
    <property type="match status" value="1"/>
</dbReference>
<organism evidence="4 5">
    <name type="scientific">Saponaria officinalis</name>
    <name type="common">Common soapwort</name>
    <name type="synonym">Lychnis saponaria</name>
    <dbReference type="NCBI Taxonomy" id="3572"/>
    <lineage>
        <taxon>Eukaryota</taxon>
        <taxon>Viridiplantae</taxon>
        <taxon>Streptophyta</taxon>
        <taxon>Embryophyta</taxon>
        <taxon>Tracheophyta</taxon>
        <taxon>Spermatophyta</taxon>
        <taxon>Magnoliopsida</taxon>
        <taxon>eudicotyledons</taxon>
        <taxon>Gunneridae</taxon>
        <taxon>Pentapetalae</taxon>
        <taxon>Caryophyllales</taxon>
        <taxon>Caryophyllaceae</taxon>
        <taxon>Caryophylleae</taxon>
        <taxon>Saponaria</taxon>
    </lineage>
</organism>
<dbReference type="PANTHER" id="PTHR10694:SF54">
    <property type="entry name" value="INACTIVE LYSINE-SPECIFIC DEMETHYLASE JMJ19-RELATED"/>
    <property type="match status" value="1"/>
</dbReference>
<dbReference type="InterPro" id="IPR003347">
    <property type="entry name" value="JmjC_dom"/>
</dbReference>
<keyword evidence="5" id="KW-1185">Reference proteome</keyword>
<dbReference type="GO" id="GO:0010468">
    <property type="term" value="P:regulation of gene expression"/>
    <property type="evidence" value="ECO:0007669"/>
    <property type="project" value="TreeGrafter"/>
</dbReference>
<dbReference type="SMART" id="SM00545">
    <property type="entry name" value="JmjN"/>
    <property type="match status" value="1"/>
</dbReference>
<dbReference type="InterPro" id="IPR004198">
    <property type="entry name" value="Znf_C5HC2"/>
</dbReference>
<gene>
    <name evidence="4" type="ORF">RND81_07G013000</name>
</gene>
<dbReference type="Gene3D" id="2.60.120.650">
    <property type="entry name" value="Cupin"/>
    <property type="match status" value="1"/>
</dbReference>